<reference evidence="2" key="1">
    <citation type="submission" date="2021-01" db="EMBL/GenBank/DDBJ databases">
        <title>Phytophthora aleatoria, a newly-described species from Pinus radiata is distinct from Phytophthora cactorum isolates based on comparative genomics.</title>
        <authorList>
            <person name="Mcdougal R."/>
            <person name="Panda P."/>
            <person name="Williams N."/>
            <person name="Studholme D.J."/>
        </authorList>
    </citation>
    <scope>NUCLEOTIDE SEQUENCE</scope>
    <source>
        <strain evidence="2">NZFS 3830</strain>
    </source>
</reference>
<evidence type="ECO:0000256" key="1">
    <source>
        <dbReference type="SAM" id="MobiDB-lite"/>
    </source>
</evidence>
<dbReference type="VEuPathDB" id="FungiDB:PC110_g19319"/>
<dbReference type="Proteomes" id="UP000688947">
    <property type="component" value="Unassembled WGS sequence"/>
</dbReference>
<proteinExistence type="predicted"/>
<feature type="compositionally biased region" description="Acidic residues" evidence="1">
    <location>
        <begin position="246"/>
        <end position="274"/>
    </location>
</feature>
<dbReference type="AlphaFoldDB" id="A0A8T1UZ66"/>
<organism evidence="2 3">
    <name type="scientific">Phytophthora cactorum</name>
    <dbReference type="NCBI Taxonomy" id="29920"/>
    <lineage>
        <taxon>Eukaryota</taxon>
        <taxon>Sar</taxon>
        <taxon>Stramenopiles</taxon>
        <taxon>Oomycota</taxon>
        <taxon>Peronosporomycetes</taxon>
        <taxon>Peronosporales</taxon>
        <taxon>Peronosporaceae</taxon>
        <taxon>Phytophthora</taxon>
    </lineage>
</organism>
<sequence length="296" mass="32938">MVVRRETRAERQAFQDRIAGVHAEDRPCLMKEHRDFLNGTRVEDANFTSARPQSTSILDPRRPPMGNDAAYLLANKQHAADTRRAVVGKTVAGSGKKRLVQKKQVDNDLWSDDAGDEDYVEADVVEKEDDEDEAIAEQAVAAKNPTPRKGILSNEDNSDPDEAGREETSLEELADTCKRSQRGECRCEEGLCSISKNALTCHQIWHFLWNNGKDRPRPRCGRDIQNREAGIGAGKRKRQRRRQDGVDAESADDNGEDTAEDDAESDVADGESDEGEKKGEVEGKENDQSAISQCEE</sequence>
<evidence type="ECO:0000313" key="2">
    <source>
        <dbReference type="EMBL" id="KAG6973673.1"/>
    </source>
</evidence>
<evidence type="ECO:0000313" key="3">
    <source>
        <dbReference type="Proteomes" id="UP000688947"/>
    </source>
</evidence>
<accession>A0A8T1UZ66</accession>
<feature type="region of interest" description="Disordered" evidence="1">
    <location>
        <begin position="141"/>
        <end position="169"/>
    </location>
</feature>
<comment type="caution">
    <text evidence="2">The sequence shown here is derived from an EMBL/GenBank/DDBJ whole genome shotgun (WGS) entry which is preliminary data.</text>
</comment>
<feature type="compositionally biased region" description="Basic and acidic residues" evidence="1">
    <location>
        <begin position="215"/>
        <end position="226"/>
    </location>
</feature>
<name>A0A8T1UZ66_9STRA</name>
<protein>
    <submittedName>
        <fullName evidence="2">Uncharacterized protein</fullName>
    </submittedName>
</protein>
<dbReference type="OrthoDB" id="129196at2759"/>
<dbReference type="EMBL" id="JAENGZ010000016">
    <property type="protein sequence ID" value="KAG6973673.1"/>
    <property type="molecule type" value="Genomic_DNA"/>
</dbReference>
<feature type="compositionally biased region" description="Basic and acidic residues" evidence="1">
    <location>
        <begin position="275"/>
        <end position="287"/>
    </location>
</feature>
<gene>
    <name evidence="2" type="ORF">JG687_00000748</name>
</gene>
<feature type="region of interest" description="Disordered" evidence="1">
    <location>
        <begin position="215"/>
        <end position="296"/>
    </location>
</feature>